<organism evidence="3 4">
    <name type="scientific">Moniliophthora roreri</name>
    <name type="common">Frosty pod rot fungus</name>
    <name type="synonym">Monilia roreri</name>
    <dbReference type="NCBI Taxonomy" id="221103"/>
    <lineage>
        <taxon>Eukaryota</taxon>
        <taxon>Fungi</taxon>
        <taxon>Dikarya</taxon>
        <taxon>Basidiomycota</taxon>
        <taxon>Agaricomycotina</taxon>
        <taxon>Agaricomycetes</taxon>
        <taxon>Agaricomycetidae</taxon>
        <taxon>Agaricales</taxon>
        <taxon>Marasmiineae</taxon>
        <taxon>Marasmiaceae</taxon>
        <taxon>Moniliophthora</taxon>
    </lineage>
</organism>
<dbReference type="InterPro" id="IPR027417">
    <property type="entry name" value="P-loop_NTPase"/>
</dbReference>
<dbReference type="InterPro" id="IPR011629">
    <property type="entry name" value="CobW-like_C"/>
</dbReference>
<dbReference type="EMBL" id="LATX01001228">
    <property type="protein sequence ID" value="KTB43204.1"/>
    <property type="molecule type" value="Genomic_DNA"/>
</dbReference>
<dbReference type="PANTHER" id="PTHR43603:SF1">
    <property type="entry name" value="ZINC-REGULATED GTPASE METALLOPROTEIN ACTIVATOR 1"/>
    <property type="match status" value="1"/>
</dbReference>
<evidence type="ECO:0000313" key="4">
    <source>
        <dbReference type="Proteomes" id="UP000054988"/>
    </source>
</evidence>
<dbReference type="AlphaFoldDB" id="A0A0W0G3S0"/>
<dbReference type="InterPro" id="IPR003495">
    <property type="entry name" value="CobW/HypB/UreG_nucleotide-bd"/>
</dbReference>
<feature type="compositionally biased region" description="Basic residues" evidence="1">
    <location>
        <begin position="24"/>
        <end position="37"/>
    </location>
</feature>
<feature type="compositionally biased region" description="Basic residues" evidence="1">
    <location>
        <begin position="45"/>
        <end position="65"/>
    </location>
</feature>
<dbReference type="SMART" id="SM00833">
    <property type="entry name" value="CobW_C"/>
    <property type="match status" value="1"/>
</dbReference>
<evidence type="ECO:0000259" key="2">
    <source>
        <dbReference type="SMART" id="SM00833"/>
    </source>
</evidence>
<dbReference type="eggNOG" id="KOG2743">
    <property type="taxonomic scope" value="Eukaryota"/>
</dbReference>
<sequence length="605" mass="68543">MGATKTAKAKVKRIVAPLSGSPKGTKHKSKNKDKKGTKSSSAKDSHRHHVDSKPKNTKGKQQRIRKSSDPRLPVTLLSGFLGAGKTTLLKYILSNKEHGLKCAVIVNDMSSLNIDAQIVSNHKLTRTEEKLVQMQNGWYTYQSFSIPTNEFLTPSSSICCTLRDDLLEEVASIAEAGGIDYLLIESTGISEPMQVAETFTYEFAEHAAAAEEEQGNGRLASLLKKGGLPKIARLDTCVSVVDALNVLNDFNTTDFITDRPQEAANGEVDPSDERNVTDLLVDQIEFSDIILVNKTDLASKETVDKVLQLIKTLNPRAKIISTVKCQVPLTEILNTHRFSFEEAILGAGWLQSLKESTMRVTPNGQTKNIPKPETEEYGISNFVYQRRRPFHPERLWKIIGDKFVVIQNEYEGLNGDDDDDEGNDEEKMDEDKEEEQEEEEDEETQPQLNPKARLESKNASPAFAACHAVQRILLARDEEYVVWRMESSRCYVHPEEEWADGNKEAVEVIKQDFMGEWGDRRQEIVFIGGGEKPMQRYLIEKELDGALLTDEEWEEWQKIMLSKDLNDDEKEEKLLQMFRDGFEDWLDPLNPPEGFEVDHDHDHHH</sequence>
<evidence type="ECO:0000313" key="3">
    <source>
        <dbReference type="EMBL" id="KTB43204.1"/>
    </source>
</evidence>
<dbReference type="Proteomes" id="UP000054988">
    <property type="component" value="Unassembled WGS sequence"/>
</dbReference>
<evidence type="ECO:0000256" key="1">
    <source>
        <dbReference type="SAM" id="MobiDB-lite"/>
    </source>
</evidence>
<accession>A0A0W0G3S0</accession>
<feature type="compositionally biased region" description="Acidic residues" evidence="1">
    <location>
        <begin position="414"/>
        <end position="444"/>
    </location>
</feature>
<gene>
    <name evidence="3" type="ORF">WG66_4214</name>
</gene>
<dbReference type="SUPFAM" id="SSF52540">
    <property type="entry name" value="P-loop containing nucleoside triphosphate hydrolases"/>
    <property type="match status" value="1"/>
</dbReference>
<feature type="domain" description="CobW C-terminal" evidence="2">
    <location>
        <begin position="379"/>
        <end position="547"/>
    </location>
</feature>
<dbReference type="Pfam" id="PF02492">
    <property type="entry name" value="cobW"/>
    <property type="match status" value="2"/>
</dbReference>
<dbReference type="PANTHER" id="PTHR43603">
    <property type="entry name" value="COBW DOMAIN-CONTAINING PROTEIN DDB_G0274527"/>
    <property type="match status" value="1"/>
</dbReference>
<proteinExistence type="predicted"/>
<dbReference type="CDD" id="cd03112">
    <property type="entry name" value="CobW-like"/>
    <property type="match status" value="1"/>
</dbReference>
<comment type="caution">
    <text evidence="3">The sequence shown here is derived from an EMBL/GenBank/DDBJ whole genome shotgun (WGS) entry which is preliminary data.</text>
</comment>
<feature type="region of interest" description="Disordered" evidence="1">
    <location>
        <begin position="411"/>
        <end position="456"/>
    </location>
</feature>
<reference evidence="3 4" key="1">
    <citation type="submission" date="2015-12" db="EMBL/GenBank/DDBJ databases">
        <title>Draft genome sequence of Moniliophthora roreri, the causal agent of frosty pod rot of cacao.</title>
        <authorList>
            <person name="Aime M.C."/>
            <person name="Diaz-Valderrama J.R."/>
            <person name="Kijpornyongpan T."/>
            <person name="Phillips-Mora W."/>
        </authorList>
    </citation>
    <scope>NUCLEOTIDE SEQUENCE [LARGE SCALE GENOMIC DNA]</scope>
    <source>
        <strain evidence="3 4">MCA 2952</strain>
    </source>
</reference>
<protein>
    <submittedName>
        <fullName evidence="3">Putative cobW-domain-containing protein</fullName>
    </submittedName>
</protein>
<feature type="region of interest" description="Disordered" evidence="1">
    <location>
        <begin position="1"/>
        <end position="69"/>
    </location>
</feature>
<dbReference type="InterPro" id="IPR051927">
    <property type="entry name" value="Zn_Chap_cDPG_Synth"/>
</dbReference>
<name>A0A0W0G3S0_MONRR</name>
<dbReference type="Gene3D" id="3.40.50.300">
    <property type="entry name" value="P-loop containing nucleotide triphosphate hydrolases"/>
    <property type="match status" value="1"/>
</dbReference>